<dbReference type="RefSeq" id="WP_072783948.1">
    <property type="nucleotide sequence ID" value="NZ_CP045292.1"/>
</dbReference>
<dbReference type="InterPro" id="IPR029510">
    <property type="entry name" value="Ald_DH_CS_GLU"/>
</dbReference>
<dbReference type="PANTHER" id="PTHR43111:SF1">
    <property type="entry name" value="ALDEHYDE DEHYDROGENASE B-RELATED"/>
    <property type="match status" value="1"/>
</dbReference>
<gene>
    <name evidence="6" type="ORF">SAMN05444337_1698</name>
</gene>
<dbReference type="InterPro" id="IPR016163">
    <property type="entry name" value="Ald_DH_C"/>
</dbReference>
<dbReference type="FunFam" id="3.40.605.10:FF:000001">
    <property type="entry name" value="Aldehyde dehydrogenase 1"/>
    <property type="match status" value="1"/>
</dbReference>
<dbReference type="STRING" id="683124.SAMN05444337_1698"/>
<dbReference type="OrthoDB" id="9762913at2"/>
<evidence type="ECO:0000313" key="6">
    <source>
        <dbReference type="EMBL" id="SHJ27302.1"/>
    </source>
</evidence>
<dbReference type="EMBL" id="FQZH01000002">
    <property type="protein sequence ID" value="SHJ27302.1"/>
    <property type="molecule type" value="Genomic_DNA"/>
</dbReference>
<evidence type="ECO:0000256" key="1">
    <source>
        <dbReference type="ARBA" id="ARBA00009986"/>
    </source>
</evidence>
<feature type="domain" description="Aldehyde dehydrogenase" evidence="5">
    <location>
        <begin position="22"/>
        <end position="488"/>
    </location>
</feature>
<dbReference type="PROSITE" id="PS00687">
    <property type="entry name" value="ALDEHYDE_DEHYDR_GLU"/>
    <property type="match status" value="1"/>
</dbReference>
<evidence type="ECO:0000256" key="3">
    <source>
        <dbReference type="PROSITE-ProRule" id="PRU10007"/>
    </source>
</evidence>
<dbReference type="PANTHER" id="PTHR43111">
    <property type="entry name" value="ALDEHYDE DEHYDROGENASE B-RELATED"/>
    <property type="match status" value="1"/>
</dbReference>
<dbReference type="Pfam" id="PF00171">
    <property type="entry name" value="Aldedh"/>
    <property type="match status" value="1"/>
</dbReference>
<reference evidence="6 7" key="1">
    <citation type="submission" date="2016-11" db="EMBL/GenBank/DDBJ databases">
        <authorList>
            <person name="Jaros S."/>
            <person name="Januszkiewicz K."/>
            <person name="Wedrychowicz H."/>
        </authorList>
    </citation>
    <scope>NUCLEOTIDE SEQUENCE [LARGE SCALE GENOMIC DNA]</scope>
    <source>
        <strain evidence="6 7">DSM 22807</strain>
    </source>
</reference>
<sequence length="501" mass="54851">MSSLIQRPQLKEKYDNYINGKWVAPSTGQYFEVLSPVDGKLMAKAAHSAKLDIENAVDAAAVAFKAWSETSATERSIILNKIADRMEANLEYLAAVETLDNGKAVRETLAADIPLAIDHFRYFAGVIRAEEGSINELDKDTVSVIVHEPIGVIAQIIPWNFPILMAVWKLAPALAAGNCVVLKPAESTPISIMVLMELIGDLLPAGVINVVNGFGAELGRGLVTNPKVSKAAFTGSTATGRMVMQYATENIIPVTLELGGKSPNIFFPSVMDADDEFLDKAIEGAVLFALNQGEICTCPSRLLIHESIYDKFIERVLARVKAIKTGSPFDPTVMMGAQASQIQKDKILSYIKLGKEEGAELLCGGDVNHLGGDLEGGYYIQPTLFKGHNKMRIFQEEIFGPVLAVTTFKTTEEALEIANDTMYGLGAGVWTRDAHELYQVPRAIQAGRVWVNQYHSYPAGAPFGGYKQSGIGRENHKMMLDHYRQTKNMLISYNKNKLGFF</sequence>
<evidence type="ECO:0000259" key="5">
    <source>
        <dbReference type="Pfam" id="PF00171"/>
    </source>
</evidence>
<feature type="active site" evidence="3">
    <location>
        <position position="257"/>
    </location>
</feature>
<organism evidence="6 7">
    <name type="scientific">Flavobacterium haoranii</name>
    <dbReference type="NCBI Taxonomy" id="683124"/>
    <lineage>
        <taxon>Bacteria</taxon>
        <taxon>Pseudomonadati</taxon>
        <taxon>Bacteroidota</taxon>
        <taxon>Flavobacteriia</taxon>
        <taxon>Flavobacteriales</taxon>
        <taxon>Flavobacteriaceae</taxon>
        <taxon>Flavobacterium</taxon>
    </lineage>
</organism>
<dbReference type="PROSITE" id="PS00070">
    <property type="entry name" value="ALDEHYDE_DEHYDR_CYS"/>
    <property type="match status" value="1"/>
</dbReference>
<accession>A0A1M6HYN2</accession>
<evidence type="ECO:0000256" key="4">
    <source>
        <dbReference type="RuleBase" id="RU003345"/>
    </source>
</evidence>
<dbReference type="SUPFAM" id="SSF53720">
    <property type="entry name" value="ALDH-like"/>
    <property type="match status" value="1"/>
</dbReference>
<dbReference type="FunFam" id="3.40.309.10:FF:000012">
    <property type="entry name" value="Betaine aldehyde dehydrogenase"/>
    <property type="match status" value="1"/>
</dbReference>
<dbReference type="InterPro" id="IPR016161">
    <property type="entry name" value="Ald_DH/histidinol_DH"/>
</dbReference>
<name>A0A1M6HYN2_9FLAO</name>
<dbReference type="Gene3D" id="3.40.309.10">
    <property type="entry name" value="Aldehyde Dehydrogenase, Chain A, domain 2"/>
    <property type="match status" value="1"/>
</dbReference>
<evidence type="ECO:0000313" key="7">
    <source>
        <dbReference type="Proteomes" id="UP000184232"/>
    </source>
</evidence>
<dbReference type="AlphaFoldDB" id="A0A1M6HYN2"/>
<dbReference type="InterPro" id="IPR016160">
    <property type="entry name" value="Ald_DH_CS_CYS"/>
</dbReference>
<dbReference type="Proteomes" id="UP000184232">
    <property type="component" value="Unassembled WGS sequence"/>
</dbReference>
<dbReference type="Gene3D" id="3.40.605.10">
    <property type="entry name" value="Aldehyde Dehydrogenase, Chain A, domain 1"/>
    <property type="match status" value="1"/>
</dbReference>
<dbReference type="CDD" id="cd07559">
    <property type="entry name" value="ALDH_ACDHII_AcoD-like"/>
    <property type="match status" value="1"/>
</dbReference>
<comment type="similarity">
    <text evidence="1 4">Belongs to the aldehyde dehydrogenase family.</text>
</comment>
<keyword evidence="2 4" id="KW-0560">Oxidoreductase</keyword>
<dbReference type="InterPro" id="IPR016162">
    <property type="entry name" value="Ald_DH_N"/>
</dbReference>
<dbReference type="InterPro" id="IPR015590">
    <property type="entry name" value="Aldehyde_DH_dom"/>
</dbReference>
<dbReference type="GO" id="GO:0004030">
    <property type="term" value="F:aldehyde dehydrogenase [NAD(P)+] activity"/>
    <property type="evidence" value="ECO:0007669"/>
    <property type="project" value="UniProtKB-ARBA"/>
</dbReference>
<protein>
    <submittedName>
        <fullName evidence="6">Aldehyde dehydrogenase</fullName>
    </submittedName>
</protein>
<keyword evidence="7" id="KW-1185">Reference proteome</keyword>
<evidence type="ECO:0000256" key="2">
    <source>
        <dbReference type="ARBA" id="ARBA00023002"/>
    </source>
</evidence>
<proteinExistence type="inferred from homology"/>